<name>A0A9P8PI89_9ASCO</name>
<comment type="caution">
    <text evidence="1">The sequence shown here is derived from an EMBL/GenBank/DDBJ whole genome shotgun (WGS) entry which is preliminary data.</text>
</comment>
<reference evidence="1" key="2">
    <citation type="submission" date="2021-01" db="EMBL/GenBank/DDBJ databases">
        <authorList>
            <person name="Schikora-Tamarit M.A."/>
        </authorList>
    </citation>
    <scope>NUCLEOTIDE SEQUENCE</scope>
    <source>
        <strain evidence="1">CBS6341</strain>
    </source>
</reference>
<sequence length="60" mass="6886">SKKIFRCMVCNQLSGGKAKKSFSRCDALSRHIKIKHGLAGDDVEFAMKYARDNVEYIEYK</sequence>
<dbReference type="OrthoDB" id="3980688at2759"/>
<evidence type="ECO:0000313" key="1">
    <source>
        <dbReference type="EMBL" id="KAH3672307.1"/>
    </source>
</evidence>
<evidence type="ECO:0000313" key="2">
    <source>
        <dbReference type="Proteomes" id="UP000769528"/>
    </source>
</evidence>
<dbReference type="Gene3D" id="3.30.160.60">
    <property type="entry name" value="Classic Zinc Finger"/>
    <property type="match status" value="1"/>
</dbReference>
<organism evidence="1 2">
    <name type="scientific">Wickerhamomyces mucosus</name>
    <dbReference type="NCBI Taxonomy" id="1378264"/>
    <lineage>
        <taxon>Eukaryota</taxon>
        <taxon>Fungi</taxon>
        <taxon>Dikarya</taxon>
        <taxon>Ascomycota</taxon>
        <taxon>Saccharomycotina</taxon>
        <taxon>Saccharomycetes</taxon>
        <taxon>Phaffomycetales</taxon>
        <taxon>Wickerhamomycetaceae</taxon>
        <taxon>Wickerhamomyces</taxon>
    </lineage>
</organism>
<gene>
    <name evidence="1" type="ORF">WICMUC_004337</name>
</gene>
<protein>
    <submittedName>
        <fullName evidence="1">Uncharacterized protein</fullName>
    </submittedName>
</protein>
<proteinExistence type="predicted"/>
<dbReference type="AlphaFoldDB" id="A0A9P8PI89"/>
<keyword evidence="2" id="KW-1185">Reference proteome</keyword>
<reference evidence="1" key="1">
    <citation type="journal article" date="2021" name="Open Biol.">
        <title>Shared evolutionary footprints suggest mitochondrial oxidative damage underlies multiple complex I losses in fungi.</title>
        <authorList>
            <person name="Schikora-Tamarit M.A."/>
            <person name="Marcet-Houben M."/>
            <person name="Nosek J."/>
            <person name="Gabaldon T."/>
        </authorList>
    </citation>
    <scope>NUCLEOTIDE SEQUENCE</scope>
    <source>
        <strain evidence="1">CBS6341</strain>
    </source>
</reference>
<feature type="non-terminal residue" evidence="1">
    <location>
        <position position="1"/>
    </location>
</feature>
<dbReference type="Proteomes" id="UP000769528">
    <property type="component" value="Unassembled WGS sequence"/>
</dbReference>
<accession>A0A9P8PI89</accession>
<dbReference type="EMBL" id="JAEUBF010001165">
    <property type="protein sequence ID" value="KAH3672307.1"/>
    <property type="molecule type" value="Genomic_DNA"/>
</dbReference>